<keyword evidence="1" id="KW-0968">Cytoplasmic vesicle</keyword>
<dbReference type="GO" id="GO:0070971">
    <property type="term" value="C:endoplasmic reticulum exit site"/>
    <property type="evidence" value="ECO:0007669"/>
    <property type="project" value="TreeGrafter"/>
</dbReference>
<dbReference type="GO" id="GO:0015031">
    <property type="term" value="P:protein transport"/>
    <property type="evidence" value="ECO:0007669"/>
    <property type="project" value="UniProtKB-KW"/>
</dbReference>
<protein>
    <recommendedName>
        <fullName evidence="1">Protein transport protein SEC23</fullName>
    </recommendedName>
</protein>
<feature type="non-terminal residue" evidence="2">
    <location>
        <position position="72"/>
    </location>
</feature>
<keyword evidence="1" id="KW-0813">Transport</keyword>
<comment type="caution">
    <text evidence="2">The sequence shown here is derived from an EMBL/GenBank/DDBJ whole genome shotgun (WGS) entry which is preliminary data.</text>
</comment>
<dbReference type="Proteomes" id="UP000663823">
    <property type="component" value="Unassembled WGS sequence"/>
</dbReference>
<dbReference type="GO" id="GO:0046872">
    <property type="term" value="F:metal ion binding"/>
    <property type="evidence" value="ECO:0007669"/>
    <property type="project" value="UniProtKB-KW"/>
</dbReference>
<dbReference type="Gene3D" id="2.60.40.1670">
    <property type="entry name" value="beta-sandwich domain of Sec23/24"/>
    <property type="match status" value="1"/>
</dbReference>
<evidence type="ECO:0000313" key="3">
    <source>
        <dbReference type="Proteomes" id="UP000663823"/>
    </source>
</evidence>
<gene>
    <name evidence="2" type="ORF">OTI717_LOCUS39616</name>
</gene>
<dbReference type="SUPFAM" id="SSF81995">
    <property type="entry name" value="beta-sandwich domain of Sec23/24"/>
    <property type="match status" value="1"/>
</dbReference>
<dbReference type="PANTHER" id="PTHR11141">
    <property type="entry name" value="PROTEIN TRANSPORT PROTEIN SEC23"/>
    <property type="match status" value="1"/>
</dbReference>
<keyword evidence="1" id="KW-0256">Endoplasmic reticulum</keyword>
<comment type="similarity">
    <text evidence="1">Belongs to the SEC23/SEC24 family. SEC23 subfamily.</text>
</comment>
<proteinExistence type="inferred from homology"/>
<dbReference type="GO" id="GO:0090110">
    <property type="term" value="P:COPII-coated vesicle cargo loading"/>
    <property type="evidence" value="ECO:0007669"/>
    <property type="project" value="TreeGrafter"/>
</dbReference>
<evidence type="ECO:0000313" key="2">
    <source>
        <dbReference type="EMBL" id="CAF4227693.1"/>
    </source>
</evidence>
<sequence>MATYQEFIAQNEERDGVRFTWNVWPSTRLEATRLVVPLGCQFTPLKERYDLPPLNYDPVMCTNKTCRSILNP</sequence>
<dbReference type="PANTHER" id="PTHR11141:SF0">
    <property type="entry name" value="PROTEIN TRANSPORT PROTEIN SEC23"/>
    <property type="match status" value="1"/>
</dbReference>
<accession>A0A820D2C8</accession>
<keyword evidence="1" id="KW-0963">Cytoplasm</keyword>
<dbReference type="GO" id="GO:0005096">
    <property type="term" value="F:GTPase activator activity"/>
    <property type="evidence" value="ECO:0007669"/>
    <property type="project" value="TreeGrafter"/>
</dbReference>
<keyword evidence="1" id="KW-0472">Membrane</keyword>
<reference evidence="2" key="1">
    <citation type="submission" date="2021-02" db="EMBL/GenBank/DDBJ databases">
        <authorList>
            <person name="Nowell W R."/>
        </authorList>
    </citation>
    <scope>NUCLEOTIDE SEQUENCE</scope>
</reference>
<evidence type="ECO:0000256" key="1">
    <source>
        <dbReference type="RuleBase" id="RU365030"/>
    </source>
</evidence>
<keyword evidence="1" id="KW-0931">ER-Golgi transport</keyword>
<dbReference type="InterPro" id="IPR037364">
    <property type="entry name" value="Sec23"/>
</dbReference>
<keyword evidence="1" id="KW-0653">Protein transport</keyword>
<comment type="function">
    <text evidence="1">Component of the coat protein complex II (COPII) which promotes the formation of transport vesicles from the endoplasmic reticulum (ER). The coat has two main functions, the physical deformation of the endoplasmic reticulum membrane into vesicles and the selection of cargo molecules.</text>
</comment>
<keyword evidence="1" id="KW-0479">Metal-binding</keyword>
<organism evidence="2 3">
    <name type="scientific">Rotaria sordida</name>
    <dbReference type="NCBI Taxonomy" id="392033"/>
    <lineage>
        <taxon>Eukaryota</taxon>
        <taxon>Metazoa</taxon>
        <taxon>Spiralia</taxon>
        <taxon>Gnathifera</taxon>
        <taxon>Rotifera</taxon>
        <taxon>Eurotatoria</taxon>
        <taxon>Bdelloidea</taxon>
        <taxon>Philodinida</taxon>
        <taxon>Philodinidae</taxon>
        <taxon>Rotaria</taxon>
    </lineage>
</organism>
<dbReference type="GO" id="GO:0005789">
    <property type="term" value="C:endoplasmic reticulum membrane"/>
    <property type="evidence" value="ECO:0007669"/>
    <property type="project" value="UniProtKB-SubCell"/>
</dbReference>
<dbReference type="GO" id="GO:0030127">
    <property type="term" value="C:COPII vesicle coat"/>
    <property type="evidence" value="ECO:0007669"/>
    <property type="project" value="TreeGrafter"/>
</dbReference>
<dbReference type="AlphaFoldDB" id="A0A820D2C8"/>
<keyword evidence="1" id="KW-0862">Zinc</keyword>
<name>A0A820D2C8_9BILA</name>
<dbReference type="EMBL" id="CAJOAX010026673">
    <property type="protein sequence ID" value="CAF4227693.1"/>
    <property type="molecule type" value="Genomic_DNA"/>
</dbReference>
<comment type="subcellular location">
    <subcellularLocation>
        <location evidence="1">Cytoplasmic vesicle</location>
        <location evidence="1">COPII-coated vesicle membrane</location>
        <topology evidence="1">Peripheral membrane protein</topology>
        <orientation evidence="1">Cytoplasmic side</orientation>
    </subcellularLocation>
    <subcellularLocation>
        <location evidence="1">Endoplasmic reticulum membrane</location>
        <topology evidence="1">Peripheral membrane protein</topology>
        <orientation evidence="1">Cytoplasmic side</orientation>
    </subcellularLocation>
</comment>